<evidence type="ECO:0000256" key="4">
    <source>
        <dbReference type="RuleBase" id="RU363019"/>
    </source>
</evidence>
<protein>
    <recommendedName>
        <fullName evidence="4">Peptidyl-prolyl cis-trans isomerase</fullName>
        <shortName evidence="4">PPIase</shortName>
        <ecNumber evidence="4">5.2.1.8</ecNumber>
    </recommendedName>
</protein>
<dbReference type="PROSITE" id="PS00170">
    <property type="entry name" value="CSA_PPIASE_1"/>
    <property type="match status" value="1"/>
</dbReference>
<evidence type="ECO:0000313" key="7">
    <source>
        <dbReference type="Proteomes" id="UP000011081"/>
    </source>
</evidence>
<dbReference type="GO" id="GO:0005737">
    <property type="term" value="C:cytoplasm"/>
    <property type="evidence" value="ECO:0007669"/>
    <property type="project" value="TreeGrafter"/>
</dbReference>
<organism evidence="6 7">
    <name type="scientific">Vavraia culicis (isolate floridensis)</name>
    <name type="common">Microsporidian parasite</name>
    <dbReference type="NCBI Taxonomy" id="948595"/>
    <lineage>
        <taxon>Eukaryota</taxon>
        <taxon>Fungi</taxon>
        <taxon>Fungi incertae sedis</taxon>
        <taxon>Microsporidia</taxon>
        <taxon>Pleistophoridae</taxon>
        <taxon>Vavraia</taxon>
    </lineage>
</organism>
<feature type="signal peptide" evidence="4">
    <location>
        <begin position="1"/>
        <end position="30"/>
    </location>
</feature>
<dbReference type="EMBL" id="GL877435">
    <property type="protein sequence ID" value="ELA46714.1"/>
    <property type="molecule type" value="Genomic_DNA"/>
</dbReference>
<dbReference type="InterPro" id="IPR029000">
    <property type="entry name" value="Cyclophilin-like_dom_sf"/>
</dbReference>
<dbReference type="InterPro" id="IPR024936">
    <property type="entry name" value="Cyclophilin-type_PPIase"/>
</dbReference>
<dbReference type="GO" id="GO:0003755">
    <property type="term" value="F:peptidyl-prolyl cis-trans isomerase activity"/>
    <property type="evidence" value="ECO:0007669"/>
    <property type="project" value="UniProtKB-UniRule"/>
</dbReference>
<dbReference type="RefSeq" id="XP_008074814.1">
    <property type="nucleotide sequence ID" value="XM_008076623.1"/>
</dbReference>
<evidence type="ECO:0000256" key="3">
    <source>
        <dbReference type="ARBA" id="ARBA00023235"/>
    </source>
</evidence>
<reference evidence="7" key="1">
    <citation type="submission" date="2011-03" db="EMBL/GenBank/DDBJ databases">
        <title>The genome sequence of Vavraia culicis strain floridensis.</title>
        <authorList>
            <consortium name="The Broad Institute Genome Sequencing Platform"/>
            <person name="Cuomo C."/>
            <person name="Becnel J."/>
            <person name="Sanscrainte N."/>
            <person name="Young S.K."/>
            <person name="Zeng Q."/>
            <person name="Gargeya S."/>
            <person name="Fitzgerald M."/>
            <person name="Haas B."/>
            <person name="Abouelleil A."/>
            <person name="Alvarado L."/>
            <person name="Arachchi H.M."/>
            <person name="Berlin A."/>
            <person name="Chapman S.B."/>
            <person name="Gearin G."/>
            <person name="Goldberg J."/>
            <person name="Griggs A."/>
            <person name="Gujja S."/>
            <person name="Hansen M."/>
            <person name="Heiman D."/>
            <person name="Howarth C."/>
            <person name="Larimer J."/>
            <person name="Lui A."/>
            <person name="MacDonald P.J.P."/>
            <person name="McCowen C."/>
            <person name="Montmayeur A."/>
            <person name="Murphy C."/>
            <person name="Neiman D."/>
            <person name="Pearson M."/>
            <person name="Priest M."/>
            <person name="Roberts A."/>
            <person name="Saif S."/>
            <person name="Shea T."/>
            <person name="Sisk P."/>
            <person name="Stolte C."/>
            <person name="Sykes S."/>
            <person name="Wortman J."/>
            <person name="Nusbaum C."/>
            <person name="Birren B."/>
        </authorList>
    </citation>
    <scope>NUCLEOTIDE SEQUENCE [LARGE SCALE GENOMIC DNA]</scope>
    <source>
        <strain evidence="7">floridensis</strain>
    </source>
</reference>
<keyword evidence="3 4" id="KW-0413">Isomerase</keyword>
<dbReference type="EC" id="5.2.1.8" evidence="4"/>
<dbReference type="Proteomes" id="UP000011081">
    <property type="component" value="Unassembled WGS sequence"/>
</dbReference>
<comment type="catalytic activity">
    <reaction evidence="1 4">
        <text>[protein]-peptidylproline (omega=180) = [protein]-peptidylproline (omega=0)</text>
        <dbReference type="Rhea" id="RHEA:16237"/>
        <dbReference type="Rhea" id="RHEA-COMP:10747"/>
        <dbReference type="Rhea" id="RHEA-COMP:10748"/>
        <dbReference type="ChEBI" id="CHEBI:83833"/>
        <dbReference type="ChEBI" id="CHEBI:83834"/>
        <dbReference type="EC" id="5.2.1.8"/>
    </reaction>
</comment>
<feature type="chain" id="PRO_5006527700" description="Peptidyl-prolyl cis-trans isomerase" evidence="4">
    <location>
        <begin position="31"/>
        <end position="196"/>
    </location>
</feature>
<keyword evidence="4" id="KW-0732">Signal</keyword>
<dbReference type="FunFam" id="2.40.100.10:FF:000025">
    <property type="entry name" value="Peptidyl-prolyl cis-trans isomerase CYP19-2"/>
    <property type="match status" value="1"/>
</dbReference>
<evidence type="ECO:0000259" key="5">
    <source>
        <dbReference type="PROSITE" id="PS50072"/>
    </source>
</evidence>
<dbReference type="InterPro" id="IPR002130">
    <property type="entry name" value="Cyclophilin-type_PPIase_dom"/>
</dbReference>
<dbReference type="PROSITE" id="PS50072">
    <property type="entry name" value="CSA_PPIASE_2"/>
    <property type="match status" value="1"/>
</dbReference>
<dbReference type="GeneID" id="19879671"/>
<dbReference type="PIRSF" id="PIRSF001467">
    <property type="entry name" value="Peptidylpro_ismrse"/>
    <property type="match status" value="1"/>
</dbReference>
<dbReference type="SUPFAM" id="SSF50891">
    <property type="entry name" value="Cyclophilin-like"/>
    <property type="match status" value="1"/>
</dbReference>
<dbReference type="VEuPathDB" id="MicrosporidiaDB:VCUG_01800"/>
<keyword evidence="2 4" id="KW-0697">Rotamase</keyword>
<dbReference type="STRING" id="948595.L2GSV1"/>
<feature type="domain" description="PPIase cyclophilin-type" evidence="5">
    <location>
        <begin position="24"/>
        <end position="186"/>
    </location>
</feature>
<dbReference type="InParanoid" id="L2GSV1"/>
<sequence length="196" mass="22353">MVMINIILLFSLVYLRQVFMDIAYFDPVQSQEITKKVVIELFDKDVPVTCANFYSFIKGCKVGGKDFSYKNNIFHRIIDGFMIQGGDVLNGNGTGSISSYGGRFDDENFKYRHYQPGMLSMANSGKNTNGSQFFITTAVTSWLDEKHVVFGQIIKDTLQYVIDISKVPTDEYDRPINSVVIKECGDYVEEKERKEL</sequence>
<evidence type="ECO:0000256" key="1">
    <source>
        <dbReference type="ARBA" id="ARBA00000971"/>
    </source>
</evidence>
<dbReference type="PRINTS" id="PR00153">
    <property type="entry name" value="CSAPPISMRASE"/>
</dbReference>
<dbReference type="GO" id="GO:0006457">
    <property type="term" value="P:protein folding"/>
    <property type="evidence" value="ECO:0007669"/>
    <property type="project" value="InterPro"/>
</dbReference>
<dbReference type="OrthoDB" id="193499at2759"/>
<dbReference type="InterPro" id="IPR020892">
    <property type="entry name" value="Cyclophilin-type_PPIase_CS"/>
</dbReference>
<evidence type="ECO:0000256" key="2">
    <source>
        <dbReference type="ARBA" id="ARBA00023110"/>
    </source>
</evidence>
<dbReference type="OMA" id="ISFINGY"/>
<dbReference type="PANTHER" id="PTHR11071">
    <property type="entry name" value="PEPTIDYL-PROLYL CIS-TRANS ISOMERASE"/>
    <property type="match status" value="1"/>
</dbReference>
<dbReference type="AlphaFoldDB" id="L2GSV1"/>
<dbReference type="GO" id="GO:0016018">
    <property type="term" value="F:cyclosporin A binding"/>
    <property type="evidence" value="ECO:0007669"/>
    <property type="project" value="TreeGrafter"/>
</dbReference>
<dbReference type="HOGENOM" id="CLU_012062_4_3_1"/>
<keyword evidence="7" id="KW-1185">Reference proteome</keyword>
<dbReference type="PANTHER" id="PTHR11071:SF561">
    <property type="entry name" value="PEPTIDYL-PROLYL CIS-TRANS ISOMERASE D-RELATED"/>
    <property type="match status" value="1"/>
</dbReference>
<accession>L2GSV1</accession>
<name>L2GSV1_VAVCU</name>
<evidence type="ECO:0000313" key="6">
    <source>
        <dbReference type="EMBL" id="ELA46714.1"/>
    </source>
</evidence>
<comment type="similarity">
    <text evidence="4">Belongs to the cyclophilin-type PPIase family.</text>
</comment>
<gene>
    <name evidence="6" type="ORF">VCUG_01800</name>
</gene>
<comment type="function">
    <text evidence="4">PPIases accelerate the folding of proteins. It catalyzes the cis-trans isomerization of proline imidic peptide bonds in oligopeptides.</text>
</comment>
<dbReference type="Pfam" id="PF00160">
    <property type="entry name" value="Pro_isomerase"/>
    <property type="match status" value="1"/>
</dbReference>
<dbReference type="Gene3D" id="2.40.100.10">
    <property type="entry name" value="Cyclophilin-like"/>
    <property type="match status" value="1"/>
</dbReference>
<proteinExistence type="inferred from homology"/>